<evidence type="ECO:0000256" key="1">
    <source>
        <dbReference type="ARBA" id="ARBA00004230"/>
    </source>
</evidence>
<gene>
    <name evidence="11" type="primary">cfap45</name>
</gene>
<dbReference type="PANTHER" id="PTHR15504:SF0">
    <property type="entry name" value="CILIA- AND FLAGELLA-ASSOCIATED PROTEIN 45"/>
    <property type="match status" value="1"/>
</dbReference>
<dbReference type="Proteomes" id="UP000515145">
    <property type="component" value="Chromosome 13"/>
</dbReference>
<dbReference type="InterPro" id="IPR043597">
    <property type="entry name" value="TPH_dom"/>
</dbReference>
<dbReference type="CTD" id="25790"/>
<keyword evidence="10" id="KW-1185">Reference proteome</keyword>
<protein>
    <recommendedName>
        <fullName evidence="7">Cilia- and flagella-associated protein 45</fullName>
    </recommendedName>
</protein>
<comment type="subcellular location">
    <subcellularLocation>
        <location evidence="1">Cell projection</location>
        <location evidence="1">Cilium</location>
        <location evidence="1">Flagellum</location>
    </subcellularLocation>
</comment>
<evidence type="ECO:0000256" key="3">
    <source>
        <dbReference type="ARBA" id="ARBA00023054"/>
    </source>
</evidence>
<name>A0A6P7JFP5_9TELE</name>
<evidence type="ECO:0000313" key="10">
    <source>
        <dbReference type="Proteomes" id="UP000515145"/>
    </source>
</evidence>
<dbReference type="InterPro" id="IPR033253">
    <property type="entry name" value="CFAP45"/>
</dbReference>
<proteinExistence type="inferred from homology"/>
<dbReference type="PANTHER" id="PTHR15504">
    <property type="entry name" value="NASOPHARYNGEAL EPITHELIUM SPECIFIC PROTEIN 1"/>
    <property type="match status" value="1"/>
</dbReference>
<evidence type="ECO:0000256" key="6">
    <source>
        <dbReference type="ARBA" id="ARBA00034116"/>
    </source>
</evidence>
<feature type="coiled-coil region" evidence="8">
    <location>
        <begin position="77"/>
        <end position="198"/>
    </location>
</feature>
<dbReference type="RefSeq" id="XP_028274641.1">
    <property type="nucleotide sequence ID" value="XM_028418840.1"/>
</dbReference>
<reference evidence="11" key="1">
    <citation type="submission" date="2025-08" db="UniProtKB">
        <authorList>
            <consortium name="RefSeq"/>
        </authorList>
    </citation>
    <scope>IDENTIFICATION</scope>
</reference>
<accession>A0A6P7JFP5</accession>
<evidence type="ECO:0000256" key="2">
    <source>
        <dbReference type="ARBA" id="ARBA00022846"/>
    </source>
</evidence>
<dbReference type="OrthoDB" id="1902038at2759"/>
<dbReference type="GO" id="GO:0031514">
    <property type="term" value="C:motile cilium"/>
    <property type="evidence" value="ECO:0007669"/>
    <property type="project" value="UniProtKB-SubCell"/>
</dbReference>
<dbReference type="GeneID" id="114444363"/>
<evidence type="ECO:0000256" key="4">
    <source>
        <dbReference type="ARBA" id="ARBA00023069"/>
    </source>
</evidence>
<evidence type="ECO:0000313" key="11">
    <source>
        <dbReference type="RefSeq" id="XP_028274641.1"/>
    </source>
</evidence>
<keyword evidence="3 8" id="KW-0175">Coiled coil</keyword>
<feature type="domain" description="Trichohyalin-plectin-homology" evidence="9">
    <location>
        <begin position="145"/>
        <end position="490"/>
    </location>
</feature>
<dbReference type="Pfam" id="PF13868">
    <property type="entry name" value="TPH"/>
    <property type="match status" value="1"/>
</dbReference>
<dbReference type="AlphaFoldDB" id="A0A6P7JFP5"/>
<keyword evidence="2 11" id="KW-0282">Flagellum</keyword>
<dbReference type="InParanoid" id="A0A6P7JFP5"/>
<comment type="similarity">
    <text evidence="6">Belongs to the CFAP45 family.</text>
</comment>
<keyword evidence="5" id="KW-0966">Cell projection</keyword>
<sequence>MKRGLSKSHTGASWMDETLFGTQRLAKSKNGAQKGPEVVHIISRDFVRCLRIPQKEPPAKPLILPADELKRITSMSRGLIKEEREALKQAYQKKKDEEMKAAEEARRQIIKADLSRLENQTLTELDQESRERVQCLVKRADELKMEEEEEIKMLNQLIHGAQCQDTLDAQIQEKQWMLSQLTEEEKRLDAMMDVERRKALENSEKIDEMRKQERIKGMQQIHDQIQQRLEEKLMQDEIKEMEKQQVQENQERINQEDLKALERKKLEHQLLQEEIMRINAETMRAKEQRLQQEKLADMRDMEYTKNKQEREAEYEAEQKRIKKEKELEIARLRAQQEKARDYKAEQDELRARRNQEIADREWRRKERELAAKRGRDEEMLRVARLEQIQNKEHCLSIEAGREKAEFDRVLNAQQEAIAKQKEQEKRQHKRAAQHAQAIRQQMKERELSVIAKRSEIFKEAERLIEEAQQRRARLDAIKEKKLKELRATGLSEKYCTEVERKARGLKL</sequence>
<evidence type="ECO:0000256" key="5">
    <source>
        <dbReference type="ARBA" id="ARBA00023273"/>
    </source>
</evidence>
<keyword evidence="4" id="KW-0969">Cilium</keyword>
<evidence type="ECO:0000256" key="8">
    <source>
        <dbReference type="SAM" id="Coils"/>
    </source>
</evidence>
<evidence type="ECO:0000259" key="9">
    <source>
        <dbReference type="Pfam" id="PF13868"/>
    </source>
</evidence>
<feature type="coiled-coil region" evidence="8">
    <location>
        <begin position="231"/>
        <end position="359"/>
    </location>
</feature>
<evidence type="ECO:0000256" key="7">
    <source>
        <dbReference type="ARBA" id="ARBA00034142"/>
    </source>
</evidence>
<organism evidence="10 11">
    <name type="scientific">Parambassis ranga</name>
    <name type="common">Indian glassy fish</name>
    <dbReference type="NCBI Taxonomy" id="210632"/>
    <lineage>
        <taxon>Eukaryota</taxon>
        <taxon>Metazoa</taxon>
        <taxon>Chordata</taxon>
        <taxon>Craniata</taxon>
        <taxon>Vertebrata</taxon>
        <taxon>Euteleostomi</taxon>
        <taxon>Actinopterygii</taxon>
        <taxon>Neopterygii</taxon>
        <taxon>Teleostei</taxon>
        <taxon>Neoteleostei</taxon>
        <taxon>Acanthomorphata</taxon>
        <taxon>Ovalentaria</taxon>
        <taxon>Ambassidae</taxon>
        <taxon>Parambassis</taxon>
    </lineage>
</organism>
<feature type="coiled-coil region" evidence="8">
    <location>
        <begin position="403"/>
        <end position="484"/>
    </location>
</feature>